<dbReference type="RefSeq" id="WP_021841142.1">
    <property type="nucleotide sequence ID" value="NZ_CACRUX010000012.1"/>
</dbReference>
<keyword evidence="1" id="KW-0812">Transmembrane</keyword>
<keyword evidence="1" id="KW-1133">Transmembrane helix</keyword>
<keyword evidence="1" id="KW-0472">Membrane</keyword>
<dbReference type="AlphaFoldDB" id="A0A6N2Z4F6"/>
<organism evidence="2">
    <name type="scientific">Veillonella ratti</name>
    <dbReference type="NCBI Taxonomy" id="103892"/>
    <lineage>
        <taxon>Bacteria</taxon>
        <taxon>Bacillati</taxon>
        <taxon>Bacillota</taxon>
        <taxon>Negativicutes</taxon>
        <taxon>Veillonellales</taxon>
        <taxon>Veillonellaceae</taxon>
        <taxon>Veillonella</taxon>
    </lineage>
</organism>
<evidence type="ECO:0000256" key="1">
    <source>
        <dbReference type="SAM" id="Phobius"/>
    </source>
</evidence>
<protein>
    <submittedName>
        <fullName evidence="2">Uncharacterized protein</fullName>
    </submittedName>
</protein>
<evidence type="ECO:0000313" key="2">
    <source>
        <dbReference type="EMBL" id="VYT72926.1"/>
    </source>
</evidence>
<name>A0A6N2Z4F6_9FIRM</name>
<dbReference type="EMBL" id="CACRUX010000012">
    <property type="protein sequence ID" value="VYT72926.1"/>
    <property type="molecule type" value="Genomic_DNA"/>
</dbReference>
<reference evidence="2" key="1">
    <citation type="submission" date="2019-11" db="EMBL/GenBank/DDBJ databases">
        <authorList>
            <person name="Feng L."/>
        </authorList>
    </citation>
    <scope>NUCLEOTIDE SEQUENCE</scope>
    <source>
        <strain evidence="2">VrattiLFYP33</strain>
    </source>
</reference>
<feature type="transmembrane region" description="Helical" evidence="1">
    <location>
        <begin position="12"/>
        <end position="42"/>
    </location>
</feature>
<accession>A0A6N2Z4F6</accession>
<gene>
    <name evidence="2" type="ORF">VRLFYP33_00384</name>
</gene>
<sequence>MKLALTICNIVLIFIAYDVAGIGWLFFLALANAAVSVFVYIFGAPGEDDE</sequence>
<proteinExistence type="predicted"/>